<keyword evidence="4" id="KW-1133">Transmembrane helix</keyword>
<dbReference type="Pfam" id="PF01453">
    <property type="entry name" value="B_lectin"/>
    <property type="match status" value="1"/>
</dbReference>
<evidence type="ECO:0000256" key="9">
    <source>
        <dbReference type="SAM" id="SignalP"/>
    </source>
</evidence>
<evidence type="ECO:0000256" key="6">
    <source>
        <dbReference type="ARBA" id="ARBA00023157"/>
    </source>
</evidence>
<keyword evidence="6" id="KW-1015">Disulfide bond</keyword>
<evidence type="ECO:0000256" key="2">
    <source>
        <dbReference type="ARBA" id="ARBA00022692"/>
    </source>
</evidence>
<protein>
    <recommendedName>
        <fullName evidence="14">Bulb-type lectin domain-containing protein</fullName>
    </recommendedName>
</protein>
<sequence length="392" mass="44316">MACLFIFFHVLSFATRFAFSTDTLRQGPYLSARKPDNVLVSSNGVFSAGFHLVAQNAYYFVIWFNDYSPYNYNHPNRTVVWMANRNKPVNGKHSKLLLKKDGNLVLNDGGGLIIWATNTASASATFLHLLDTGNLVLKHYSKEVVLWQSFDSPTDTLLPLQPLTKSTKLVSSISQSNFSTGFYIFSFSDDNILRMIFDNNEVSSVYWPPLWLSFWEVGDMIQRRLRMDEDGNVRLYSRKIDGTGWYVSWQAISDPCIIHGICGVNGLCTYDPSSGRSCSCFPGHKMKDPSDWSEGCVPKFNPSCKINDSKFIKLAGERENRRSLVSWARENIKQTSSDEISVLLEKIVDPSLGGEYDTKDMEKLLEVAMKCVEEDKGGRPTMGQVVEMLLDY</sequence>
<dbReference type="Proteomes" id="UP000813462">
    <property type="component" value="Unassembled WGS sequence"/>
</dbReference>
<name>A0A978VV66_ZIZJJ</name>
<evidence type="ECO:0000256" key="8">
    <source>
        <dbReference type="PROSITE-ProRule" id="PRU00076"/>
    </source>
</evidence>
<feature type="domain" description="Bulb-type lectin" evidence="11">
    <location>
        <begin position="15"/>
        <end position="150"/>
    </location>
</feature>
<evidence type="ECO:0000256" key="7">
    <source>
        <dbReference type="ARBA" id="ARBA00023180"/>
    </source>
</evidence>
<organism evidence="12 13">
    <name type="scientific">Ziziphus jujuba var. spinosa</name>
    <dbReference type="NCBI Taxonomy" id="714518"/>
    <lineage>
        <taxon>Eukaryota</taxon>
        <taxon>Viridiplantae</taxon>
        <taxon>Streptophyta</taxon>
        <taxon>Embryophyta</taxon>
        <taxon>Tracheophyta</taxon>
        <taxon>Spermatophyta</taxon>
        <taxon>Magnoliopsida</taxon>
        <taxon>eudicotyledons</taxon>
        <taxon>Gunneridae</taxon>
        <taxon>Pentapetalae</taxon>
        <taxon>rosids</taxon>
        <taxon>fabids</taxon>
        <taxon>Rosales</taxon>
        <taxon>Rhamnaceae</taxon>
        <taxon>Paliureae</taxon>
        <taxon>Ziziphus</taxon>
    </lineage>
</organism>
<accession>A0A978VV66</accession>
<dbReference type="InterPro" id="IPR000742">
    <property type="entry name" value="EGF"/>
</dbReference>
<evidence type="ECO:0000256" key="4">
    <source>
        <dbReference type="ARBA" id="ARBA00022989"/>
    </source>
</evidence>
<keyword evidence="2" id="KW-0812">Transmembrane</keyword>
<evidence type="ECO:0000259" key="10">
    <source>
        <dbReference type="PROSITE" id="PS50026"/>
    </source>
</evidence>
<feature type="chain" id="PRO_5036966098" description="Bulb-type lectin domain-containing protein" evidence="9">
    <location>
        <begin position="21"/>
        <end position="392"/>
    </location>
</feature>
<comment type="caution">
    <text evidence="12">The sequence shown here is derived from an EMBL/GenBank/DDBJ whole genome shotgun (WGS) entry which is preliminary data.</text>
</comment>
<dbReference type="PANTHER" id="PTHR47974">
    <property type="entry name" value="OS07G0415500 PROTEIN"/>
    <property type="match status" value="1"/>
</dbReference>
<evidence type="ECO:0000256" key="1">
    <source>
        <dbReference type="ARBA" id="ARBA00004167"/>
    </source>
</evidence>
<feature type="signal peptide" evidence="9">
    <location>
        <begin position="1"/>
        <end position="20"/>
    </location>
</feature>
<dbReference type="SUPFAM" id="SSF51110">
    <property type="entry name" value="alpha-D-mannose-specific plant lectins"/>
    <property type="match status" value="1"/>
</dbReference>
<evidence type="ECO:0000313" key="12">
    <source>
        <dbReference type="EMBL" id="KAH7542711.1"/>
    </source>
</evidence>
<keyword evidence="3 9" id="KW-0732">Signal</keyword>
<gene>
    <name evidence="12" type="ORF">FEM48_Zijuj02G0103200</name>
</gene>
<evidence type="ECO:0000313" key="13">
    <source>
        <dbReference type="Proteomes" id="UP000813462"/>
    </source>
</evidence>
<keyword evidence="5" id="KW-0472">Membrane</keyword>
<dbReference type="PROSITE" id="PS50026">
    <property type="entry name" value="EGF_3"/>
    <property type="match status" value="1"/>
</dbReference>
<dbReference type="AlphaFoldDB" id="A0A978VV66"/>
<comment type="caution">
    <text evidence="8">Lacks conserved residue(s) required for the propagation of feature annotation.</text>
</comment>
<keyword evidence="8" id="KW-0245">EGF-like domain</keyword>
<evidence type="ECO:0000259" key="11">
    <source>
        <dbReference type="PROSITE" id="PS50927"/>
    </source>
</evidence>
<dbReference type="InterPro" id="IPR036426">
    <property type="entry name" value="Bulb-type_lectin_dom_sf"/>
</dbReference>
<evidence type="ECO:0000256" key="3">
    <source>
        <dbReference type="ARBA" id="ARBA00022729"/>
    </source>
</evidence>
<reference evidence="12" key="1">
    <citation type="journal article" date="2021" name="Front. Plant Sci.">
        <title>Chromosome-Scale Genome Assembly for Chinese Sour Jujube and Insights Into Its Genome Evolution and Domestication Signature.</title>
        <authorList>
            <person name="Shen L.-Y."/>
            <person name="Luo H."/>
            <person name="Wang X.-L."/>
            <person name="Wang X.-M."/>
            <person name="Qiu X.-J."/>
            <person name="Liu H."/>
            <person name="Zhou S.-S."/>
            <person name="Jia K.-H."/>
            <person name="Nie S."/>
            <person name="Bao Y.-T."/>
            <person name="Zhang R.-G."/>
            <person name="Yun Q.-Z."/>
            <person name="Chai Y.-H."/>
            <person name="Lu J.-Y."/>
            <person name="Li Y."/>
            <person name="Zhao S.-W."/>
            <person name="Mao J.-F."/>
            <person name="Jia S.-G."/>
            <person name="Mao Y.-M."/>
        </authorList>
    </citation>
    <scope>NUCLEOTIDE SEQUENCE</scope>
    <source>
        <strain evidence="12">AT0</strain>
        <tissue evidence="12">Leaf</tissue>
    </source>
</reference>
<dbReference type="Gene3D" id="2.90.10.10">
    <property type="entry name" value="Bulb-type lectin domain"/>
    <property type="match status" value="1"/>
</dbReference>
<dbReference type="Pfam" id="PF00954">
    <property type="entry name" value="S_locus_glycop"/>
    <property type="match status" value="1"/>
</dbReference>
<feature type="domain" description="EGF-like" evidence="10">
    <location>
        <begin position="252"/>
        <end position="290"/>
    </location>
</feature>
<dbReference type="EMBL" id="JAEACU010000002">
    <property type="protein sequence ID" value="KAH7542711.1"/>
    <property type="molecule type" value="Genomic_DNA"/>
</dbReference>
<dbReference type="Gene3D" id="1.10.510.10">
    <property type="entry name" value="Transferase(Phosphotransferase) domain 1"/>
    <property type="match status" value="1"/>
</dbReference>
<proteinExistence type="predicted"/>
<dbReference type="PROSITE" id="PS50927">
    <property type="entry name" value="BULB_LECTIN"/>
    <property type="match status" value="1"/>
</dbReference>
<dbReference type="InterPro" id="IPR001480">
    <property type="entry name" value="Bulb-type_lectin_dom"/>
</dbReference>
<comment type="subcellular location">
    <subcellularLocation>
        <location evidence="1">Membrane</location>
        <topology evidence="1">Single-pass membrane protein</topology>
    </subcellularLocation>
</comment>
<dbReference type="InterPro" id="IPR000858">
    <property type="entry name" value="S_locus_glycoprot_dom"/>
</dbReference>
<evidence type="ECO:0000256" key="5">
    <source>
        <dbReference type="ARBA" id="ARBA00023136"/>
    </source>
</evidence>
<dbReference type="PANTHER" id="PTHR47974:SF3">
    <property type="entry name" value="RECEPTOR-LIKE SERINE_THREONINE-PROTEIN KINASE"/>
    <property type="match status" value="1"/>
</dbReference>
<dbReference type="GO" id="GO:0016020">
    <property type="term" value="C:membrane"/>
    <property type="evidence" value="ECO:0007669"/>
    <property type="project" value="UniProtKB-SubCell"/>
</dbReference>
<dbReference type="CDD" id="cd00028">
    <property type="entry name" value="B_lectin"/>
    <property type="match status" value="1"/>
</dbReference>
<keyword evidence="7" id="KW-0325">Glycoprotein</keyword>
<evidence type="ECO:0008006" key="14">
    <source>
        <dbReference type="Google" id="ProtNLM"/>
    </source>
</evidence>
<dbReference type="SMART" id="SM00108">
    <property type="entry name" value="B_lectin"/>
    <property type="match status" value="1"/>
</dbReference>
<dbReference type="GO" id="GO:0048544">
    <property type="term" value="P:recognition of pollen"/>
    <property type="evidence" value="ECO:0007669"/>
    <property type="project" value="InterPro"/>
</dbReference>